<dbReference type="Pfam" id="PF12784">
    <property type="entry name" value="PDDEXK_2"/>
    <property type="match status" value="1"/>
</dbReference>
<evidence type="ECO:0008006" key="4">
    <source>
        <dbReference type="Google" id="ProtNLM"/>
    </source>
</evidence>
<gene>
    <name evidence="2" type="ORF">C7B45_06705</name>
</gene>
<dbReference type="NCBIfam" id="TIGR01784">
    <property type="entry name" value="T_den_put_tspse"/>
    <property type="match status" value="1"/>
</dbReference>
<sequence length="314" mass="35767">MIGEDGTVEALLSPKVDFVFKRIFGTEDNRDVLLAFLNAIFEDSEQPLVDSVEILNPFVEKDALTDKMSVLDVKARTAAGMLIDIEIQVRDHQDMAKRTLFYWSQLFQQQLKVGDDYHQLHKTVTVNVLDFTALPDTPYHSTFHLHEDRTGRLLTDLLEVHYIELRKLYAQSLGLERRLVRWMLFLTTQTRERLEELAMADPALKKALTTLEWLSQDAHTRELYEARQKGLMTYQADLAGAREQGRQEGRAEGREEGREEGRAEGREEGRAEGAQRKAVEVARYLLTRGIAVDEVAQATGLPVTDIAALTRTLP</sequence>
<dbReference type="PANTHER" id="PTHR41317:SF1">
    <property type="entry name" value="PD-(D_E)XK NUCLEASE FAMILY TRANSPOSASE"/>
    <property type="match status" value="1"/>
</dbReference>
<evidence type="ECO:0000256" key="1">
    <source>
        <dbReference type="SAM" id="MobiDB-lite"/>
    </source>
</evidence>
<comment type="caution">
    <text evidence="2">The sequence shown here is derived from an EMBL/GenBank/DDBJ whole genome shotgun (WGS) entry which is preliminary data.</text>
</comment>
<evidence type="ECO:0000313" key="3">
    <source>
        <dbReference type="Proteomes" id="UP000241848"/>
    </source>
</evidence>
<dbReference type="AlphaFoldDB" id="A0A2T2WJU1"/>
<dbReference type="PANTHER" id="PTHR41317">
    <property type="entry name" value="PD-(D_E)XK NUCLEASE FAMILY TRANSPOSASE"/>
    <property type="match status" value="1"/>
</dbReference>
<name>A0A2T2WJU1_9FIRM</name>
<evidence type="ECO:0000313" key="2">
    <source>
        <dbReference type="EMBL" id="PSR22511.1"/>
    </source>
</evidence>
<feature type="region of interest" description="Disordered" evidence="1">
    <location>
        <begin position="240"/>
        <end position="275"/>
    </location>
</feature>
<organism evidence="2 3">
    <name type="scientific">Sulfobacillus acidophilus</name>
    <dbReference type="NCBI Taxonomy" id="53633"/>
    <lineage>
        <taxon>Bacteria</taxon>
        <taxon>Bacillati</taxon>
        <taxon>Bacillota</taxon>
        <taxon>Clostridia</taxon>
        <taxon>Eubacteriales</taxon>
        <taxon>Clostridiales Family XVII. Incertae Sedis</taxon>
        <taxon>Sulfobacillus</taxon>
    </lineage>
</organism>
<feature type="compositionally biased region" description="Basic and acidic residues" evidence="1">
    <location>
        <begin position="243"/>
        <end position="275"/>
    </location>
</feature>
<dbReference type="InterPro" id="IPR010106">
    <property type="entry name" value="RpnA"/>
</dbReference>
<accession>A0A2T2WJU1</accession>
<dbReference type="Proteomes" id="UP000241848">
    <property type="component" value="Unassembled WGS sequence"/>
</dbReference>
<dbReference type="EMBL" id="PXYV01000016">
    <property type="protein sequence ID" value="PSR22511.1"/>
    <property type="molecule type" value="Genomic_DNA"/>
</dbReference>
<proteinExistence type="predicted"/>
<protein>
    <recommendedName>
        <fullName evidence="4">Transposase</fullName>
    </recommendedName>
</protein>
<reference evidence="2 3" key="1">
    <citation type="journal article" date="2014" name="BMC Genomics">
        <title>Comparison of environmental and isolate Sulfobacillus genomes reveals diverse carbon, sulfur, nitrogen, and hydrogen metabolisms.</title>
        <authorList>
            <person name="Justice N.B."/>
            <person name="Norman A."/>
            <person name="Brown C.T."/>
            <person name="Singh A."/>
            <person name="Thomas B.C."/>
            <person name="Banfield J.F."/>
        </authorList>
    </citation>
    <scope>NUCLEOTIDE SEQUENCE [LARGE SCALE GENOMIC DNA]</scope>
    <source>
        <strain evidence="2">AMDSBA3</strain>
    </source>
</reference>